<comment type="similarity">
    <text evidence="5">Belongs to the LECT2/MIM-1 family.</text>
</comment>
<evidence type="ECO:0000313" key="7">
    <source>
        <dbReference type="Ensembl" id="ENSAOCP00000058733.1"/>
    </source>
</evidence>
<dbReference type="AlphaFoldDB" id="A0AAQ5YY41"/>
<keyword evidence="2" id="KW-0732">Signal</keyword>
<dbReference type="GeneTree" id="ENSGT00390000015484"/>
<keyword evidence="3" id="KW-0862">Zinc</keyword>
<dbReference type="PANTHER" id="PTHR11329">
    <property type="entry name" value="LEUKOCYTE CELL-DERIVED CHEMOTAXIN 2"/>
    <property type="match status" value="1"/>
</dbReference>
<accession>A0AAQ5YY41</accession>
<keyword evidence="4" id="KW-1015">Disulfide bond</keyword>
<dbReference type="InterPro" id="IPR008663">
    <property type="entry name" value="LECT2"/>
</dbReference>
<keyword evidence="6" id="KW-0812">Transmembrane</keyword>
<dbReference type="GO" id="GO:0046872">
    <property type="term" value="F:metal ion binding"/>
    <property type="evidence" value="ECO:0007669"/>
    <property type="project" value="UniProtKB-KW"/>
</dbReference>
<keyword evidence="8" id="KW-1185">Reference proteome</keyword>
<evidence type="ECO:0000256" key="5">
    <source>
        <dbReference type="ARBA" id="ARBA00024361"/>
    </source>
</evidence>
<keyword evidence="1" id="KW-0479">Metal-binding</keyword>
<dbReference type="InterPro" id="IPR011055">
    <property type="entry name" value="Dup_hybrid_motif"/>
</dbReference>
<feature type="transmembrane region" description="Helical" evidence="6">
    <location>
        <begin position="91"/>
        <end position="114"/>
    </location>
</feature>
<dbReference type="Gene3D" id="2.70.70.10">
    <property type="entry name" value="Glucose Permease (Domain IIA)"/>
    <property type="match status" value="1"/>
</dbReference>
<evidence type="ECO:0000256" key="4">
    <source>
        <dbReference type="ARBA" id="ARBA00023157"/>
    </source>
</evidence>
<protein>
    <recommendedName>
        <fullName evidence="9">Leukocyte cell-derived chemotaxin 2 like</fullName>
    </recommendedName>
</protein>
<name>A0AAQ5YY41_AMPOC</name>
<evidence type="ECO:0000256" key="1">
    <source>
        <dbReference type="ARBA" id="ARBA00022723"/>
    </source>
</evidence>
<keyword evidence="6" id="KW-1133">Transmembrane helix</keyword>
<sequence length="323" mass="35776">MMHRPSSRLLPELAASLSAQYDAIPSICMASSGMLSWSHVSMKANTQQSFHSLWVSLSKCNSSSLSRERTLESRSAGTAGLEVLAFNLARIIALFPLFCLCLNGLCFLLSQLTASIVSDSIPCWHSMSKSRPSVAITATFIALTFSKVSQLGYKTRDSRTTIRTKRRHLNMRTLVFLLAVLWVCDGVKFGQLCSGNPNNSRRTSDGWGEGHYGARRGNRVHQGLDIVCRDGSTVYAPFDVTLDRKVIVYNDPENKKTAINEGIQMRGEGLCFKLFYVRPDRTSGSVSKGERIGTMLPMQTVYPGITSHVHVQMCDRSDPTGYF</sequence>
<reference evidence="7" key="2">
    <citation type="submission" date="2025-08" db="UniProtKB">
        <authorList>
            <consortium name="Ensembl"/>
        </authorList>
    </citation>
    <scope>IDENTIFICATION</scope>
</reference>
<evidence type="ECO:0000313" key="8">
    <source>
        <dbReference type="Proteomes" id="UP001501940"/>
    </source>
</evidence>
<evidence type="ECO:0000256" key="2">
    <source>
        <dbReference type="ARBA" id="ARBA00022729"/>
    </source>
</evidence>
<reference evidence="7 8" key="1">
    <citation type="submission" date="2022-01" db="EMBL/GenBank/DDBJ databases">
        <title>A chromosome-scale genome assembly of the false clownfish, Amphiprion ocellaris.</title>
        <authorList>
            <person name="Ryu T."/>
        </authorList>
    </citation>
    <scope>NUCLEOTIDE SEQUENCE [LARGE SCALE GENOMIC DNA]</scope>
</reference>
<evidence type="ECO:0000256" key="6">
    <source>
        <dbReference type="SAM" id="Phobius"/>
    </source>
</evidence>
<dbReference type="Ensembl" id="ENSAOCT00000058569.1">
    <property type="protein sequence ID" value="ENSAOCP00000058733.1"/>
    <property type="gene ID" value="ENSAOCG00000016606.2"/>
</dbReference>
<evidence type="ECO:0008006" key="9">
    <source>
        <dbReference type="Google" id="ProtNLM"/>
    </source>
</evidence>
<dbReference type="PANTHER" id="PTHR11329:SF0">
    <property type="entry name" value="LEUKOCYTE CELL-DERIVED CHEMOTAXIN-2"/>
    <property type="match status" value="1"/>
</dbReference>
<feature type="transmembrane region" description="Helical" evidence="6">
    <location>
        <begin position="174"/>
        <end position="192"/>
    </location>
</feature>
<proteinExistence type="inferred from homology"/>
<organism evidence="7 8">
    <name type="scientific">Amphiprion ocellaris</name>
    <name type="common">Clown anemonefish</name>
    <dbReference type="NCBI Taxonomy" id="80972"/>
    <lineage>
        <taxon>Eukaryota</taxon>
        <taxon>Metazoa</taxon>
        <taxon>Chordata</taxon>
        <taxon>Craniata</taxon>
        <taxon>Vertebrata</taxon>
        <taxon>Euteleostomi</taxon>
        <taxon>Actinopterygii</taxon>
        <taxon>Neopterygii</taxon>
        <taxon>Teleostei</taxon>
        <taxon>Neoteleostei</taxon>
        <taxon>Acanthomorphata</taxon>
        <taxon>Ovalentaria</taxon>
        <taxon>Pomacentridae</taxon>
        <taxon>Amphiprion</taxon>
    </lineage>
</organism>
<evidence type="ECO:0000256" key="3">
    <source>
        <dbReference type="ARBA" id="ARBA00022833"/>
    </source>
</evidence>
<dbReference type="Proteomes" id="UP001501940">
    <property type="component" value="Chromosome 18"/>
</dbReference>
<reference evidence="7" key="3">
    <citation type="submission" date="2025-09" db="UniProtKB">
        <authorList>
            <consortium name="Ensembl"/>
        </authorList>
    </citation>
    <scope>IDENTIFICATION</scope>
</reference>
<feature type="transmembrane region" description="Helical" evidence="6">
    <location>
        <begin position="134"/>
        <end position="153"/>
    </location>
</feature>
<keyword evidence="6" id="KW-0472">Membrane</keyword>